<dbReference type="Proteomes" id="UP000266188">
    <property type="component" value="Unassembled WGS sequence"/>
</dbReference>
<dbReference type="SMART" id="SM00672">
    <property type="entry name" value="CAP10"/>
    <property type="match status" value="1"/>
</dbReference>
<dbReference type="InterPro" id="IPR051091">
    <property type="entry name" value="O-Glucosyltr/Glycosyltrsf_90"/>
</dbReference>
<evidence type="ECO:0000313" key="4">
    <source>
        <dbReference type="Proteomes" id="UP000266188"/>
    </source>
</evidence>
<dbReference type="AlphaFoldDB" id="A0A3A2ZZ53"/>
<keyword evidence="1" id="KW-0472">Membrane</keyword>
<keyword evidence="1" id="KW-0812">Transmembrane</keyword>
<reference evidence="4" key="1">
    <citation type="submission" date="2017-02" db="EMBL/GenBank/DDBJ databases">
        <authorList>
            <person name="Tafer H."/>
            <person name="Lopandic K."/>
        </authorList>
    </citation>
    <scope>NUCLEOTIDE SEQUENCE [LARGE SCALE GENOMIC DNA]</scope>
    <source>
        <strain evidence="4">CBS 366.77</strain>
    </source>
</reference>
<dbReference type="OrthoDB" id="202415at2759"/>
<accession>A0A3A2ZZ53</accession>
<dbReference type="InterPro" id="IPR006598">
    <property type="entry name" value="CAP10"/>
</dbReference>
<feature type="transmembrane region" description="Helical" evidence="1">
    <location>
        <begin position="15"/>
        <end position="38"/>
    </location>
</feature>
<keyword evidence="1" id="KW-1133">Transmembrane helix</keyword>
<organism evidence="3 4">
    <name type="scientific">Aspergillus sclerotialis</name>
    <dbReference type="NCBI Taxonomy" id="2070753"/>
    <lineage>
        <taxon>Eukaryota</taxon>
        <taxon>Fungi</taxon>
        <taxon>Dikarya</taxon>
        <taxon>Ascomycota</taxon>
        <taxon>Pezizomycotina</taxon>
        <taxon>Eurotiomycetes</taxon>
        <taxon>Eurotiomycetidae</taxon>
        <taxon>Eurotiales</taxon>
        <taxon>Aspergillaceae</taxon>
        <taxon>Aspergillus</taxon>
        <taxon>Aspergillus subgen. Polypaecilum</taxon>
    </lineage>
</organism>
<sequence>MTLPSCSHWRPRRGVLLYFLCFIATLSFSLILVIWYGVNSDRDYIHPLVTQLLPAGHCACQTSTTFECSSCLSCSQTRLIKQLNPSSSWRFEYVRDARNEGLDRTQCDSSFPGLFEDPVRAEKYWESHGRLAMEDLDAIRLEYGMARAFIYNGELYVVSAFPKGEDHRRKILAVLGSIHRALVADPDRGSQRDIEFVFSVEDKVEDVTNPDNPVWVFARSAVEEAVWLMPDFGFWAWDRPQNMLGPYDQVVERIKRLDIPWSEKKRQLVWRGKPSFAPKLRRALLEASRDKPWGDVKQVDWRDKTNIIKMEDHCKYMFIAHVEGNDPPPFFRLEPLLIETGRSYSASLKYRQACNSVIVAHKLQYIQHHHYLLSPSGPNQNYVEVERDFSDLSDKLEPLLADPDSAERIANNNVKTFRERYLTKAAETCYWRSLFNRYGRVWNSTVPVWSEEYQRERGLRYESFALLESPAMFDFTTNTSLN</sequence>
<dbReference type="PANTHER" id="PTHR12203">
    <property type="entry name" value="KDEL LYS-ASP-GLU-LEU CONTAINING - RELATED"/>
    <property type="match status" value="1"/>
</dbReference>
<protein>
    <submittedName>
        <fullName evidence="3">DUF821 domain protein</fullName>
    </submittedName>
</protein>
<gene>
    <name evidence="3" type="ORF">PHISCL_05319</name>
</gene>
<dbReference type="Pfam" id="PF05686">
    <property type="entry name" value="Glyco_transf_90"/>
    <property type="match status" value="1"/>
</dbReference>
<dbReference type="PANTHER" id="PTHR12203:SF107">
    <property type="entry name" value="GLYCOSYL TRANSFERASE CAP10 DOMAIN-CONTAINING PROTEIN"/>
    <property type="match status" value="1"/>
</dbReference>
<evidence type="ECO:0000313" key="3">
    <source>
        <dbReference type="EMBL" id="RJE22341.1"/>
    </source>
</evidence>
<comment type="caution">
    <text evidence="3">The sequence shown here is derived from an EMBL/GenBank/DDBJ whole genome shotgun (WGS) entry which is preliminary data.</text>
</comment>
<name>A0A3A2ZZ53_9EURO</name>
<feature type="domain" description="Glycosyl transferase CAP10" evidence="2">
    <location>
        <begin position="193"/>
        <end position="445"/>
    </location>
</feature>
<keyword evidence="4" id="KW-1185">Reference proteome</keyword>
<proteinExistence type="predicted"/>
<dbReference type="EMBL" id="MVGC01000173">
    <property type="protein sequence ID" value="RJE22341.1"/>
    <property type="molecule type" value="Genomic_DNA"/>
</dbReference>
<evidence type="ECO:0000259" key="2">
    <source>
        <dbReference type="SMART" id="SM00672"/>
    </source>
</evidence>
<evidence type="ECO:0000256" key="1">
    <source>
        <dbReference type="SAM" id="Phobius"/>
    </source>
</evidence>